<feature type="transmembrane region" description="Helical" evidence="2">
    <location>
        <begin position="442"/>
        <end position="463"/>
    </location>
</feature>
<dbReference type="PANTHER" id="PTHR10906">
    <property type="entry name" value="SECY/SEC61-ALPHA FAMILY MEMBER"/>
    <property type="match status" value="1"/>
</dbReference>
<sequence length="479" mass="53121">MTWVDIAKPLVKIFPEVAKPIAPTVPLRERVFWSIVALLIYLVASQIPLYGIRPTNTDLFPYLRVMFASNRGTLMELGIGPTMTAGLILQFLTSAGFFRYNENDPTERAVYQGLQKLFGIVMTLVQAMIYVFSGSYGPVADLGLFHALIIILQLVAASVLVSLLDDIFQKGWGIGQGQSLFIATNTCEAIISRAFSFKYEDGTERGREFHGAFIALFHGLFFKDDKLLAVREAFLRNHLPNILNIVATVIIFFTVIFVQGLQCKIAVSRKNIKTAPIPYPIKLLYTSNTPVMLQSALTSNFFMISQLVFKKVGTNIITRILGTWDLTSGKQGAPEGGLAFYISPPTHLIQLFTDGSVPIYKVIIRLVGYSAFTIGTCGAFSYLWMKLSHITTKDVYAKLQHQQLHLKGYRDEAAKKFLNRYIPTSAVVGGLVVGGLTVFSELLGAVGSGTGILLAVGTLYTLYEEITKQQKEDQEKKFH</sequence>
<keyword evidence="5" id="KW-1185">Reference proteome</keyword>
<feature type="transmembrane region" description="Helical" evidence="2">
    <location>
        <begin position="242"/>
        <end position="261"/>
    </location>
</feature>
<keyword evidence="2" id="KW-1133">Transmembrane helix</keyword>
<dbReference type="Gene3D" id="1.10.3370.10">
    <property type="entry name" value="SecY subunit domain"/>
    <property type="match status" value="1"/>
</dbReference>
<dbReference type="Pfam" id="PF10559">
    <property type="entry name" value="Plug_translocon"/>
    <property type="match status" value="1"/>
</dbReference>
<feature type="transmembrane region" description="Helical" evidence="2">
    <location>
        <begin position="144"/>
        <end position="164"/>
    </location>
</feature>
<name>A0ABQ5KL93_9EUKA</name>
<dbReference type="PIRSF" id="PIRSF004557">
    <property type="entry name" value="SecY"/>
    <property type="match status" value="1"/>
</dbReference>
<dbReference type="EMBL" id="BQXS01009959">
    <property type="protein sequence ID" value="GKT32244.1"/>
    <property type="molecule type" value="Genomic_DNA"/>
</dbReference>
<dbReference type="SUPFAM" id="SSF103491">
    <property type="entry name" value="Preprotein translocase SecY subunit"/>
    <property type="match status" value="1"/>
</dbReference>
<proteinExistence type="inferred from homology"/>
<comment type="caution">
    <text evidence="4">The sequence shown here is derived from an EMBL/GenBank/DDBJ whole genome shotgun (WGS) entry which is preliminary data.</text>
</comment>
<dbReference type="InterPro" id="IPR023201">
    <property type="entry name" value="SecY_dom_sf"/>
</dbReference>
<keyword evidence="2" id="KW-0812">Transmembrane</keyword>
<keyword evidence="2" id="KW-0472">Membrane</keyword>
<dbReference type="Pfam" id="PF00344">
    <property type="entry name" value="SecY"/>
    <property type="match status" value="1"/>
</dbReference>
<organism evidence="4 5">
    <name type="scientific">Aduncisulcus paluster</name>
    <dbReference type="NCBI Taxonomy" id="2918883"/>
    <lineage>
        <taxon>Eukaryota</taxon>
        <taxon>Metamonada</taxon>
        <taxon>Carpediemonas-like organisms</taxon>
        <taxon>Aduncisulcus</taxon>
    </lineage>
</organism>
<comment type="similarity">
    <text evidence="1">Belongs to the SecY/SEC61-alpha family.</text>
</comment>
<gene>
    <name evidence="4" type="ORF">ADUPG1_006437</name>
</gene>
<dbReference type="NCBIfam" id="TIGR00967">
    <property type="entry name" value="3a0501s007"/>
    <property type="match status" value="1"/>
</dbReference>
<feature type="transmembrane region" description="Helical" evidence="2">
    <location>
        <begin position="417"/>
        <end position="436"/>
    </location>
</feature>
<dbReference type="InterPro" id="IPR019561">
    <property type="entry name" value="Translocon_Sec61/SecY_plug_dom"/>
</dbReference>
<accession>A0ABQ5KL93</accession>
<evidence type="ECO:0000259" key="3">
    <source>
        <dbReference type="Pfam" id="PF10559"/>
    </source>
</evidence>
<dbReference type="InterPro" id="IPR002208">
    <property type="entry name" value="SecY/SEC61-alpha"/>
</dbReference>
<dbReference type="Proteomes" id="UP001057375">
    <property type="component" value="Unassembled WGS sequence"/>
</dbReference>
<evidence type="ECO:0000313" key="5">
    <source>
        <dbReference type="Proteomes" id="UP001057375"/>
    </source>
</evidence>
<feature type="transmembrane region" description="Helical" evidence="2">
    <location>
        <begin position="31"/>
        <end position="52"/>
    </location>
</feature>
<evidence type="ECO:0000256" key="1">
    <source>
        <dbReference type="RuleBase" id="RU004349"/>
    </source>
</evidence>
<feature type="domain" description="Translocon Sec61/SecY plug" evidence="3">
    <location>
        <begin position="39"/>
        <end position="72"/>
    </location>
</feature>
<reference evidence="4" key="1">
    <citation type="submission" date="2022-03" db="EMBL/GenBank/DDBJ databases">
        <title>Draft genome sequence of Aduncisulcus paluster, a free-living microaerophilic Fornicata.</title>
        <authorList>
            <person name="Yuyama I."/>
            <person name="Kume K."/>
            <person name="Tamura T."/>
            <person name="Inagaki Y."/>
            <person name="Hashimoto T."/>
        </authorList>
    </citation>
    <scope>NUCLEOTIDE SEQUENCE</scope>
    <source>
        <strain evidence="4">NY0171</strain>
    </source>
</reference>
<evidence type="ECO:0000256" key="2">
    <source>
        <dbReference type="SAM" id="Phobius"/>
    </source>
</evidence>
<feature type="transmembrane region" description="Helical" evidence="2">
    <location>
        <begin position="113"/>
        <end position="132"/>
    </location>
</feature>
<evidence type="ECO:0000313" key="4">
    <source>
        <dbReference type="EMBL" id="GKT32244.1"/>
    </source>
</evidence>
<feature type="transmembrane region" description="Helical" evidence="2">
    <location>
        <begin position="73"/>
        <end position="93"/>
    </location>
</feature>
<protein>
    <submittedName>
        <fullName evidence="4">Protein transport protein Sec61 subunit alpha</fullName>
    </submittedName>
</protein>